<gene>
    <name evidence="1" type="ORF">ACFFIZ_00085</name>
</gene>
<proteinExistence type="predicted"/>
<evidence type="ECO:0000313" key="2">
    <source>
        <dbReference type="Proteomes" id="UP001589795"/>
    </source>
</evidence>
<dbReference type="EMBL" id="JBHLWQ010000002">
    <property type="protein sequence ID" value="MFC0198791.1"/>
    <property type="molecule type" value="Genomic_DNA"/>
</dbReference>
<reference evidence="1 2" key="1">
    <citation type="submission" date="2024-09" db="EMBL/GenBank/DDBJ databases">
        <authorList>
            <person name="Sun Q."/>
            <person name="Mori K."/>
        </authorList>
    </citation>
    <scope>NUCLEOTIDE SEQUENCE [LARGE SCALE GENOMIC DNA]</scope>
    <source>
        <strain evidence="1 2">CCM 7904</strain>
    </source>
</reference>
<evidence type="ECO:0000313" key="1">
    <source>
        <dbReference type="EMBL" id="MFC0198791.1"/>
    </source>
</evidence>
<name>A0ABV6CFK7_9RHOB</name>
<sequence>MPIPYDQLAAIRLGFGLAPGQVPPGDPVAVAASVARAAPDPNGITLARLREWQTTGTRLTQAARKGGEGAVRANRDHRRLLRTISQSEVLTRFARGVDDPSGFGERLVWFWADHFTVTGGTLYLDLMMASLVQDAIRPHLAGRFADMMFAAEAHPAMLRYLDQGRSVGPNSVAARRNPARAGGLNENLAREMIELHSLGVGADYTQRDVEELAALLTGLSYRPNRPGVFQPKLAEPGPEDVLGHSYGSHKATGNLADIRAVIEDLATHEATGRHIARKMAVHFVADDPPQGLVDRLAGVFTDTRGDLAAMNLALASAPELERHFRQKLRQPFEFLVAGLRALGLSGQQVAALKPRDLNGRLLHPMAVMGQPWGAPDGPDGWPEAAEVWGSPQGIAMRINWALTHAAGLAGDLPDPRELMDNALGTTASEAVAWAVPRAESRAEGVALVLASADFNRR</sequence>
<protein>
    <submittedName>
        <fullName evidence="1">DUF1800 family protein</fullName>
    </submittedName>
</protein>
<keyword evidence="2" id="KW-1185">Reference proteome</keyword>
<dbReference type="InterPro" id="IPR014917">
    <property type="entry name" value="DUF1800"/>
</dbReference>
<accession>A0ABV6CFK7</accession>
<comment type="caution">
    <text evidence="1">The sequence shown here is derived from an EMBL/GenBank/DDBJ whole genome shotgun (WGS) entry which is preliminary data.</text>
</comment>
<dbReference type="Pfam" id="PF08811">
    <property type="entry name" value="DUF1800"/>
    <property type="match status" value="1"/>
</dbReference>
<dbReference type="RefSeq" id="WP_265507815.1">
    <property type="nucleotide sequence ID" value="NZ_JAOTBE010000044.1"/>
</dbReference>
<dbReference type="Proteomes" id="UP001589795">
    <property type="component" value="Unassembled WGS sequence"/>
</dbReference>
<organism evidence="1 2">
    <name type="scientific">Paracoccus rhizosphaerae</name>
    <dbReference type="NCBI Taxonomy" id="1133347"/>
    <lineage>
        <taxon>Bacteria</taxon>
        <taxon>Pseudomonadati</taxon>
        <taxon>Pseudomonadota</taxon>
        <taxon>Alphaproteobacteria</taxon>
        <taxon>Rhodobacterales</taxon>
        <taxon>Paracoccaceae</taxon>
        <taxon>Paracoccus</taxon>
    </lineage>
</organism>